<name>A0A158NHB8_ATTCE</name>
<keyword evidence="2" id="KW-1185">Reference proteome</keyword>
<organism evidence="1 2">
    <name type="scientific">Atta cephalotes</name>
    <name type="common">Leafcutter ant</name>
    <dbReference type="NCBI Taxonomy" id="12957"/>
    <lineage>
        <taxon>Eukaryota</taxon>
        <taxon>Metazoa</taxon>
        <taxon>Ecdysozoa</taxon>
        <taxon>Arthropoda</taxon>
        <taxon>Hexapoda</taxon>
        <taxon>Insecta</taxon>
        <taxon>Pterygota</taxon>
        <taxon>Neoptera</taxon>
        <taxon>Endopterygota</taxon>
        <taxon>Hymenoptera</taxon>
        <taxon>Apocrita</taxon>
        <taxon>Aculeata</taxon>
        <taxon>Formicoidea</taxon>
        <taxon>Formicidae</taxon>
        <taxon>Myrmicinae</taxon>
        <taxon>Atta</taxon>
    </lineage>
</organism>
<sequence>MIGQINLLRESYELYLQKTQLDWMVIGGASSREPSKIPICYTTNLDNLMSKFWIIEEVTTDKSLSDEEREWEAHFLEMFRVIREASHLSVYHFLERKLNANATLRSDYTQVVNEYLKLNMTLIKNPEDGYYLPHHVIKETSDTTKVKIVFDVSAKKNNGTSL</sequence>
<dbReference type="OrthoDB" id="5920040at2759"/>
<accession>A0A158NHB8</accession>
<dbReference type="AlphaFoldDB" id="A0A158NHB8"/>
<protein>
    <submittedName>
        <fullName evidence="1">Uncharacterized protein</fullName>
    </submittedName>
</protein>
<reference evidence="1" key="2">
    <citation type="submission" date="2016-04" db="UniProtKB">
        <authorList>
            <consortium name="EnsemblMetazoa"/>
        </authorList>
    </citation>
    <scope>IDENTIFICATION</scope>
</reference>
<dbReference type="EnsemblMetazoa" id="XM_012201536.1">
    <property type="protein sequence ID" value="XP_012056926.1"/>
    <property type="gene ID" value="LOC105620024"/>
</dbReference>
<dbReference type="InParanoid" id="A0A158NHB8"/>
<evidence type="ECO:0000313" key="1">
    <source>
        <dbReference type="EnsemblMetazoa" id="XP_012056926.1"/>
    </source>
</evidence>
<gene>
    <name evidence="1" type="primary">105620024</name>
</gene>
<proteinExistence type="predicted"/>
<evidence type="ECO:0000313" key="2">
    <source>
        <dbReference type="Proteomes" id="UP000005205"/>
    </source>
</evidence>
<dbReference type="EMBL" id="ADTU01015520">
    <property type="status" value="NOT_ANNOTATED_CDS"/>
    <property type="molecule type" value="Genomic_DNA"/>
</dbReference>
<dbReference type="Proteomes" id="UP000005205">
    <property type="component" value="Unassembled WGS sequence"/>
</dbReference>
<reference evidence="2" key="1">
    <citation type="journal article" date="2011" name="PLoS Genet.">
        <title>The genome sequence of the leaf-cutter ant Atta cephalotes reveals insights into its obligate symbiotic lifestyle.</title>
        <authorList>
            <person name="Suen G."/>
            <person name="Teiling C."/>
            <person name="Li L."/>
            <person name="Holt C."/>
            <person name="Abouheif E."/>
            <person name="Bornberg-Bauer E."/>
            <person name="Bouffard P."/>
            <person name="Caldera E.J."/>
            <person name="Cash E."/>
            <person name="Cavanaugh A."/>
            <person name="Denas O."/>
            <person name="Elhaik E."/>
            <person name="Fave M.J."/>
            <person name="Gadau J."/>
            <person name="Gibson J.D."/>
            <person name="Graur D."/>
            <person name="Grubbs K.J."/>
            <person name="Hagen D.E."/>
            <person name="Harkins T.T."/>
            <person name="Helmkampf M."/>
            <person name="Hu H."/>
            <person name="Johnson B.R."/>
            <person name="Kim J."/>
            <person name="Marsh S.E."/>
            <person name="Moeller J.A."/>
            <person name="Munoz-Torres M.C."/>
            <person name="Murphy M.C."/>
            <person name="Naughton M.C."/>
            <person name="Nigam S."/>
            <person name="Overson R."/>
            <person name="Rajakumar R."/>
            <person name="Reese J.T."/>
            <person name="Scott J.J."/>
            <person name="Smith C.R."/>
            <person name="Tao S."/>
            <person name="Tsutsui N.D."/>
            <person name="Viljakainen L."/>
            <person name="Wissler L."/>
            <person name="Yandell M.D."/>
            <person name="Zimmer F."/>
            <person name="Taylor J."/>
            <person name="Slater S.C."/>
            <person name="Clifton S.W."/>
            <person name="Warren W.C."/>
            <person name="Elsik C.G."/>
            <person name="Smith C.D."/>
            <person name="Weinstock G.M."/>
            <person name="Gerardo N.M."/>
            <person name="Currie C.R."/>
        </authorList>
    </citation>
    <scope>NUCLEOTIDE SEQUENCE [LARGE SCALE GENOMIC DNA]</scope>
</reference>
<dbReference type="KEGG" id="acep:105620024"/>